<sequence>MAETGDGVMKTCGFVFHPALTKTAHQRLGTQKHNIDTIASDLGILRDDHKKLADKVHTVESTLTELAPQQARNSDNLAFLHRLVQRLHDQAEDAEDIARQNNLGDSVPARR</sequence>
<dbReference type="EMBL" id="JANPWB010000012">
    <property type="protein sequence ID" value="KAJ1114798.1"/>
    <property type="molecule type" value="Genomic_DNA"/>
</dbReference>
<accession>A0AAV7NKA2</accession>
<reference evidence="1" key="1">
    <citation type="journal article" date="2022" name="bioRxiv">
        <title>Sequencing and chromosome-scale assembly of the giantPleurodeles waltlgenome.</title>
        <authorList>
            <person name="Brown T."/>
            <person name="Elewa A."/>
            <person name="Iarovenko S."/>
            <person name="Subramanian E."/>
            <person name="Araus A.J."/>
            <person name="Petzold A."/>
            <person name="Susuki M."/>
            <person name="Suzuki K.-i.T."/>
            <person name="Hayashi T."/>
            <person name="Toyoda A."/>
            <person name="Oliveira C."/>
            <person name="Osipova E."/>
            <person name="Leigh N.D."/>
            <person name="Simon A."/>
            <person name="Yun M.H."/>
        </authorList>
    </citation>
    <scope>NUCLEOTIDE SEQUENCE</scope>
    <source>
        <strain evidence="1">20211129_DDA</strain>
        <tissue evidence="1">Liver</tissue>
    </source>
</reference>
<organism evidence="1 2">
    <name type="scientific">Pleurodeles waltl</name>
    <name type="common">Iberian ribbed newt</name>
    <dbReference type="NCBI Taxonomy" id="8319"/>
    <lineage>
        <taxon>Eukaryota</taxon>
        <taxon>Metazoa</taxon>
        <taxon>Chordata</taxon>
        <taxon>Craniata</taxon>
        <taxon>Vertebrata</taxon>
        <taxon>Euteleostomi</taxon>
        <taxon>Amphibia</taxon>
        <taxon>Batrachia</taxon>
        <taxon>Caudata</taxon>
        <taxon>Salamandroidea</taxon>
        <taxon>Salamandridae</taxon>
        <taxon>Pleurodelinae</taxon>
        <taxon>Pleurodeles</taxon>
    </lineage>
</organism>
<keyword evidence="2" id="KW-1185">Reference proteome</keyword>
<comment type="caution">
    <text evidence="1">The sequence shown here is derived from an EMBL/GenBank/DDBJ whole genome shotgun (WGS) entry which is preliminary data.</text>
</comment>
<evidence type="ECO:0000313" key="2">
    <source>
        <dbReference type="Proteomes" id="UP001066276"/>
    </source>
</evidence>
<name>A0AAV7NKA2_PLEWA</name>
<dbReference type="AlphaFoldDB" id="A0AAV7NKA2"/>
<proteinExistence type="predicted"/>
<dbReference type="Proteomes" id="UP001066276">
    <property type="component" value="Chromosome 8"/>
</dbReference>
<protein>
    <submittedName>
        <fullName evidence="1">Uncharacterized protein</fullName>
    </submittedName>
</protein>
<evidence type="ECO:0000313" key="1">
    <source>
        <dbReference type="EMBL" id="KAJ1114798.1"/>
    </source>
</evidence>
<gene>
    <name evidence="1" type="ORF">NDU88_003029</name>
</gene>